<feature type="region of interest" description="Disordered" evidence="1">
    <location>
        <begin position="396"/>
        <end position="433"/>
    </location>
</feature>
<feature type="transmembrane region" description="Helical" evidence="2">
    <location>
        <begin position="21"/>
        <end position="39"/>
    </location>
</feature>
<proteinExistence type="predicted"/>
<keyword evidence="2" id="KW-1133">Transmembrane helix</keyword>
<feature type="transmembrane region" description="Helical" evidence="2">
    <location>
        <begin position="45"/>
        <end position="62"/>
    </location>
</feature>
<feature type="transmembrane region" description="Helical" evidence="2">
    <location>
        <begin position="145"/>
        <end position="173"/>
    </location>
</feature>
<protein>
    <submittedName>
        <fullName evidence="3">Uncharacterized protein</fullName>
    </submittedName>
</protein>
<accession>A0AAP2UIC5</accession>
<dbReference type="AlphaFoldDB" id="A0AAP2UIC5"/>
<evidence type="ECO:0000256" key="1">
    <source>
        <dbReference type="SAM" id="MobiDB-lite"/>
    </source>
</evidence>
<reference evidence="3" key="1">
    <citation type="submission" date="2022-06" db="EMBL/GenBank/DDBJ databases">
        <title>Isolation of gut microbiota from human fecal samples.</title>
        <authorList>
            <person name="Pamer E.G."/>
            <person name="Barat B."/>
            <person name="Waligurski E."/>
            <person name="Medina S."/>
            <person name="Paddock L."/>
            <person name="Mostad J."/>
        </authorList>
    </citation>
    <scope>NUCLEOTIDE SEQUENCE</scope>
    <source>
        <strain evidence="3">DFI.6.24</strain>
    </source>
</reference>
<dbReference type="EMBL" id="JANGBO010000011">
    <property type="protein sequence ID" value="MCQ5062290.1"/>
    <property type="molecule type" value="Genomic_DNA"/>
</dbReference>
<keyword evidence="2" id="KW-0472">Membrane</keyword>
<evidence type="ECO:0000313" key="3">
    <source>
        <dbReference type="EMBL" id="MCQ5062290.1"/>
    </source>
</evidence>
<dbReference type="RefSeq" id="WP_117346488.1">
    <property type="nucleotide sequence ID" value="NZ_JAJDKX010000019.1"/>
</dbReference>
<feature type="transmembrane region" description="Helical" evidence="2">
    <location>
        <begin position="212"/>
        <end position="231"/>
    </location>
</feature>
<feature type="compositionally biased region" description="Low complexity" evidence="1">
    <location>
        <begin position="409"/>
        <end position="427"/>
    </location>
</feature>
<evidence type="ECO:0000313" key="4">
    <source>
        <dbReference type="Proteomes" id="UP001204814"/>
    </source>
</evidence>
<name>A0AAP2UIC5_9FIRM</name>
<comment type="caution">
    <text evidence="3">The sequence shown here is derived from an EMBL/GenBank/DDBJ whole genome shotgun (WGS) entry which is preliminary data.</text>
</comment>
<evidence type="ECO:0000256" key="2">
    <source>
        <dbReference type="SAM" id="Phobius"/>
    </source>
</evidence>
<organism evidence="3 4">
    <name type="scientific">Faecalibacillus intestinalis</name>
    <dbReference type="NCBI Taxonomy" id="1982626"/>
    <lineage>
        <taxon>Bacteria</taxon>
        <taxon>Bacillati</taxon>
        <taxon>Bacillota</taxon>
        <taxon>Erysipelotrichia</taxon>
        <taxon>Erysipelotrichales</taxon>
        <taxon>Coprobacillaceae</taxon>
        <taxon>Faecalibacillus</taxon>
    </lineage>
</organism>
<keyword evidence="2" id="KW-0812">Transmembrane</keyword>
<gene>
    <name evidence="3" type="ORF">NE542_10735</name>
</gene>
<feature type="transmembrane region" description="Helical" evidence="2">
    <location>
        <begin position="179"/>
        <end position="205"/>
    </location>
</feature>
<dbReference type="Proteomes" id="UP001204814">
    <property type="component" value="Unassembled WGS sequence"/>
</dbReference>
<sequence>MELHIKEFEYQNIIKQQMYKQLIVLILCMFLSAFAIESIGYNFKFLYYILFITSTFLLLYALRMERKRKKVLGFDLVYIDENNRFFYNNLFIEMKDLENYVLSKETITLNFIDYSIVIEKDENLYDYLNQFVKNKRPINGKKQRLFVSCFALLFVFFSLSLGNLVLGSIYSYINHVEMISLSTILIPIIQITSIILGVALIFFVAKKFKKGIGLYVSLLLIVLYIALPFIMGNDIHRLDNDMAYTRQNQKLTLYSRYKKGYGKFERQITNVSNKAEVGNYQSVLYILENQKIEVISLENEAKNDKFVSKIKNQTYLETYISTHYTLTIGDDKAYFEKNSSPKIVKLHRINNHMLYFKYKKDYYFICILEKQKDIRVYELSNDRDLKFYFAPDPFEMSNSQTSNEDTNESESQNQTEEANQETTAQESDTTDLENDPERVYFGKVYDLLIAQNKLDNPCFDYQYDAKGYPYAVVSTNDEYTLSLVFNKYKNNDEDYEIVLEKYIKKSSTQNLIDFYLVNTKTLEVTDQQRDYW</sequence>